<sequence length="51" mass="6264">MYHFPAILDFRSPNLNRFFLFNHSFFLNWTFVFSLFSFYPSESQFVVNCLK</sequence>
<evidence type="ECO:0000313" key="3">
    <source>
        <dbReference type="EMBL" id="CAH2016062.1"/>
    </source>
</evidence>
<evidence type="ECO:0000256" key="1">
    <source>
        <dbReference type="SAM" id="Phobius"/>
    </source>
</evidence>
<feature type="transmembrane region" description="Helical" evidence="1">
    <location>
        <begin position="20"/>
        <end position="39"/>
    </location>
</feature>
<dbReference type="AlphaFoldDB" id="A0A9P0M1P4"/>
<evidence type="ECO:0000313" key="4">
    <source>
        <dbReference type="Proteomes" id="UP001152888"/>
    </source>
</evidence>
<organism evidence="2 4">
    <name type="scientific">Acanthoscelides obtectus</name>
    <name type="common">Bean weevil</name>
    <name type="synonym">Bruchus obtectus</name>
    <dbReference type="NCBI Taxonomy" id="200917"/>
    <lineage>
        <taxon>Eukaryota</taxon>
        <taxon>Metazoa</taxon>
        <taxon>Ecdysozoa</taxon>
        <taxon>Arthropoda</taxon>
        <taxon>Hexapoda</taxon>
        <taxon>Insecta</taxon>
        <taxon>Pterygota</taxon>
        <taxon>Neoptera</taxon>
        <taxon>Endopterygota</taxon>
        <taxon>Coleoptera</taxon>
        <taxon>Polyphaga</taxon>
        <taxon>Cucujiformia</taxon>
        <taxon>Chrysomeloidea</taxon>
        <taxon>Chrysomelidae</taxon>
        <taxon>Bruchinae</taxon>
        <taxon>Bruchini</taxon>
        <taxon>Acanthoscelides</taxon>
    </lineage>
</organism>
<gene>
    <name evidence="2" type="ORF">ACAOBT_LOCUS28201</name>
    <name evidence="3" type="ORF">ACAOBT_LOCUS35120</name>
</gene>
<dbReference type="Proteomes" id="UP001152888">
    <property type="component" value="Unassembled WGS sequence"/>
</dbReference>
<accession>A0A9P0M1P4</accession>
<keyword evidence="1" id="KW-0812">Transmembrane</keyword>
<keyword evidence="1" id="KW-1133">Transmembrane helix</keyword>
<reference evidence="2" key="1">
    <citation type="submission" date="2022-03" db="EMBL/GenBank/DDBJ databases">
        <authorList>
            <person name="Sayadi A."/>
        </authorList>
    </citation>
    <scope>NUCLEOTIDE SEQUENCE</scope>
</reference>
<dbReference type="EMBL" id="CAKOFQ010007609">
    <property type="protein sequence ID" value="CAH2004837.1"/>
    <property type="molecule type" value="Genomic_DNA"/>
</dbReference>
<name>A0A9P0M1P4_ACAOB</name>
<evidence type="ECO:0000313" key="2">
    <source>
        <dbReference type="EMBL" id="CAH2004837.1"/>
    </source>
</evidence>
<comment type="caution">
    <text evidence="2">The sequence shown here is derived from an EMBL/GenBank/DDBJ whole genome shotgun (WGS) entry which is preliminary data.</text>
</comment>
<protein>
    <submittedName>
        <fullName evidence="2">Uncharacterized protein</fullName>
    </submittedName>
</protein>
<proteinExistence type="predicted"/>
<dbReference type="EMBL" id="CAKOFQ010008805">
    <property type="protein sequence ID" value="CAH2016062.1"/>
    <property type="molecule type" value="Genomic_DNA"/>
</dbReference>
<keyword evidence="4" id="KW-1185">Reference proteome</keyword>
<keyword evidence="1" id="KW-0472">Membrane</keyword>